<dbReference type="VEuPathDB" id="FungiDB:I303_07352"/>
<protein>
    <submittedName>
        <fullName evidence="1">Uncharacterized protein</fullName>
    </submittedName>
</protein>
<dbReference type="EMBL" id="CP144540">
    <property type="protein sequence ID" value="WWC65700.1"/>
    <property type="molecule type" value="Genomic_DNA"/>
</dbReference>
<dbReference type="KEGG" id="kdj:28971051"/>
<dbReference type="EMBL" id="KI894035">
    <property type="protein sequence ID" value="OBR82590.1"/>
    <property type="molecule type" value="Genomic_DNA"/>
</dbReference>
<reference evidence="2" key="2">
    <citation type="submission" date="2013-07" db="EMBL/GenBank/DDBJ databases">
        <authorList>
            <consortium name="The Broad Institute Genome Sequencing Platform"/>
            <person name="Cuomo C."/>
            <person name="Litvintseva A."/>
            <person name="Chen Y."/>
            <person name="Heitman J."/>
            <person name="Sun S."/>
            <person name="Springer D."/>
            <person name="Dromer F."/>
            <person name="Young S.K."/>
            <person name="Zeng Q."/>
            <person name="Gargeya S."/>
            <person name="Fitzgerald M."/>
            <person name="Abouelleil A."/>
            <person name="Alvarado L."/>
            <person name="Berlin A.M."/>
            <person name="Chapman S.B."/>
            <person name="Dewar J."/>
            <person name="Goldberg J."/>
            <person name="Griggs A."/>
            <person name="Gujja S."/>
            <person name="Hansen M."/>
            <person name="Howarth C."/>
            <person name="Imamovic A."/>
            <person name="Larimer J."/>
            <person name="McCowan C."/>
            <person name="Murphy C."/>
            <person name="Pearson M."/>
            <person name="Priest M."/>
            <person name="Roberts A."/>
            <person name="Saif S."/>
            <person name="Shea T."/>
            <person name="Sykes S."/>
            <person name="Wortman J."/>
            <person name="Nusbaum C."/>
            <person name="Birren B."/>
        </authorList>
    </citation>
    <scope>NUCLEOTIDE SEQUENCE</scope>
    <source>
        <strain evidence="2">CBS 10117</strain>
    </source>
</reference>
<reference evidence="2" key="3">
    <citation type="submission" date="2024-02" db="EMBL/GenBank/DDBJ databases">
        <title>Comparative genomics of Cryptococcus and Kwoniella reveals pathogenesis evolution and contrasting modes of karyotype evolution via chromosome fusion or intercentromeric recombination.</title>
        <authorList>
            <person name="Coelho M.A."/>
            <person name="David-Palma M."/>
            <person name="Shea T."/>
            <person name="Bowers K."/>
            <person name="McGinley-Smith S."/>
            <person name="Mohammad A.W."/>
            <person name="Gnirke A."/>
            <person name="Yurkov A.M."/>
            <person name="Nowrousian M."/>
            <person name="Sun S."/>
            <person name="Cuomo C.A."/>
            <person name="Heitman J."/>
        </authorList>
    </citation>
    <scope>NUCLEOTIDE SEQUENCE</scope>
    <source>
        <strain evidence="2">CBS 10117</strain>
    </source>
</reference>
<gene>
    <name evidence="1" type="ORF">I303_07352</name>
    <name evidence="2" type="ORF">I303_108321</name>
</gene>
<keyword evidence="3" id="KW-1185">Reference proteome</keyword>
<proteinExistence type="predicted"/>
<accession>A0A1A5ZXR0</accession>
<dbReference type="Proteomes" id="UP000078595">
    <property type="component" value="Chromosome 11"/>
</dbReference>
<reference evidence="1" key="1">
    <citation type="submission" date="2013-07" db="EMBL/GenBank/DDBJ databases">
        <title>The Genome Sequence of Cryptococcus dejecticola CBS10117.</title>
        <authorList>
            <consortium name="The Broad Institute Genome Sequencing Platform"/>
            <person name="Cuomo C."/>
            <person name="Litvintseva A."/>
            <person name="Chen Y."/>
            <person name="Heitman J."/>
            <person name="Sun S."/>
            <person name="Springer D."/>
            <person name="Dromer F."/>
            <person name="Young S.K."/>
            <person name="Zeng Q."/>
            <person name="Gargeya S."/>
            <person name="Fitzgerald M."/>
            <person name="Abouelleil A."/>
            <person name="Alvarado L."/>
            <person name="Berlin A.M."/>
            <person name="Chapman S.B."/>
            <person name="Dewar J."/>
            <person name="Goldberg J."/>
            <person name="Griggs A."/>
            <person name="Gujja S."/>
            <person name="Hansen M."/>
            <person name="Howarth C."/>
            <person name="Imamovic A."/>
            <person name="Larimer J."/>
            <person name="McCowan C."/>
            <person name="Murphy C."/>
            <person name="Pearson M."/>
            <person name="Priest M."/>
            <person name="Roberts A."/>
            <person name="Saif S."/>
            <person name="Shea T."/>
            <person name="Sykes S."/>
            <person name="Wortman J."/>
            <person name="Nusbaum C."/>
            <person name="Birren B."/>
        </authorList>
    </citation>
    <scope>NUCLEOTIDE SEQUENCE [LARGE SCALE GENOMIC DNA]</scope>
    <source>
        <strain evidence="1">CBS 10117</strain>
    </source>
</reference>
<sequence>MPYIDQRYAQQIVPYDANHHGLYLAPGQGRNVPEKVIVCYRPNEYQSIADSWCTASSDYTQRRRSAAPTRTRRRYESDSTDESWVLGSSYSSDSSVTSRDLPLAYHFYDLLRNMKNKLYLNMYHETSPAPRRRRYFRDACSSETRSTSEWDITSSEYSDRSSDYWDRSSSEEAYPSRYGYGTNYQYQYRYPERRRSRRMQRGRRDPGFLERFFGW</sequence>
<evidence type="ECO:0000313" key="1">
    <source>
        <dbReference type="EMBL" id="OBR82590.1"/>
    </source>
</evidence>
<organism evidence="1">
    <name type="scientific">Kwoniella dejecticola CBS 10117</name>
    <dbReference type="NCBI Taxonomy" id="1296121"/>
    <lineage>
        <taxon>Eukaryota</taxon>
        <taxon>Fungi</taxon>
        <taxon>Dikarya</taxon>
        <taxon>Basidiomycota</taxon>
        <taxon>Agaricomycotina</taxon>
        <taxon>Tremellomycetes</taxon>
        <taxon>Tremellales</taxon>
        <taxon>Cryptococcaceae</taxon>
        <taxon>Kwoniella</taxon>
    </lineage>
</organism>
<dbReference type="AlphaFoldDB" id="A0A1A5ZXR0"/>
<dbReference type="RefSeq" id="XP_018260432.1">
    <property type="nucleotide sequence ID" value="XM_018410622.1"/>
</dbReference>
<name>A0A1A5ZXR0_9TREE</name>
<evidence type="ECO:0000313" key="2">
    <source>
        <dbReference type="EMBL" id="WWC65700.1"/>
    </source>
</evidence>
<dbReference type="GeneID" id="28971051"/>
<evidence type="ECO:0000313" key="3">
    <source>
        <dbReference type="Proteomes" id="UP000078595"/>
    </source>
</evidence>